<dbReference type="InterPro" id="IPR036291">
    <property type="entry name" value="NAD(P)-bd_dom_sf"/>
</dbReference>
<proteinExistence type="predicted"/>
<gene>
    <name evidence="1" type="ORF">E3T49_07175</name>
</gene>
<sequence>MPHQLVVGSGMIGRPLAERLAGRGDQVTVGTRSGAGVPGAESVVLNAGDGPAFTRAATGMSTIFLCTNPRYTDWTTQWPPVIDAAIAAASSTGARLVVMGNLYPYGSPTGPMTEHSPETTTETKGLVRKEIWHRVRDAHARHEITGVEVRASDYFGPGVAGTAHLGDRFFTAILQSETARVVGRPGRVHSWSYLPDIVTTLVAAADHPGEWGRLWHVPSTAVTRWDIAAQLNRHYGSHGTVAGYPQWLLTSLGLLNPMMHEIWASSYQFLVPYIIDSIETERLLGVAKTPWADALFTTADSYRASTDTA</sequence>
<organism evidence="1 2">
    <name type="scientific">Cryobacterium cryoconiti</name>
    <dbReference type="NCBI Taxonomy" id="1259239"/>
    <lineage>
        <taxon>Bacteria</taxon>
        <taxon>Bacillati</taxon>
        <taxon>Actinomycetota</taxon>
        <taxon>Actinomycetes</taxon>
        <taxon>Micrococcales</taxon>
        <taxon>Microbacteriaceae</taxon>
        <taxon>Cryobacterium</taxon>
    </lineage>
</organism>
<dbReference type="OrthoDB" id="8205493at2"/>
<evidence type="ECO:0008006" key="3">
    <source>
        <dbReference type="Google" id="ProtNLM"/>
    </source>
</evidence>
<reference evidence="1 2" key="1">
    <citation type="submission" date="2019-03" db="EMBL/GenBank/DDBJ databases">
        <title>Genomics of glacier-inhabiting Cryobacterium strains.</title>
        <authorList>
            <person name="Liu Q."/>
            <person name="Xin Y.-H."/>
        </authorList>
    </citation>
    <scope>NUCLEOTIDE SEQUENCE [LARGE SCALE GENOMIC DNA]</scope>
    <source>
        <strain evidence="1 2">TMT1-51</strain>
    </source>
</reference>
<dbReference type="SUPFAM" id="SSF51735">
    <property type="entry name" value="NAD(P)-binding Rossmann-fold domains"/>
    <property type="match status" value="1"/>
</dbReference>
<name>A0A4Y8JVG5_9MICO</name>
<dbReference type="EMBL" id="SOHA01000019">
    <property type="protein sequence ID" value="TFD30879.1"/>
    <property type="molecule type" value="Genomic_DNA"/>
</dbReference>
<evidence type="ECO:0000313" key="2">
    <source>
        <dbReference type="Proteomes" id="UP000297472"/>
    </source>
</evidence>
<protein>
    <recommendedName>
        <fullName evidence="3">NAD-dependent epimerase/dehydratase family protein</fullName>
    </recommendedName>
</protein>
<dbReference type="AlphaFoldDB" id="A0A4Y8JVG5"/>
<dbReference type="RefSeq" id="WP_134424284.1">
    <property type="nucleotide sequence ID" value="NZ_SOHA01000019.1"/>
</dbReference>
<accession>A0A4Y8JVG5</accession>
<comment type="caution">
    <text evidence="1">The sequence shown here is derived from an EMBL/GenBank/DDBJ whole genome shotgun (WGS) entry which is preliminary data.</text>
</comment>
<dbReference type="Gene3D" id="3.40.50.720">
    <property type="entry name" value="NAD(P)-binding Rossmann-like Domain"/>
    <property type="match status" value="1"/>
</dbReference>
<evidence type="ECO:0000313" key="1">
    <source>
        <dbReference type="EMBL" id="TFD30879.1"/>
    </source>
</evidence>
<keyword evidence="2" id="KW-1185">Reference proteome</keyword>
<dbReference type="Proteomes" id="UP000297472">
    <property type="component" value="Unassembled WGS sequence"/>
</dbReference>